<dbReference type="GO" id="GO:0007015">
    <property type="term" value="P:actin filament organization"/>
    <property type="evidence" value="ECO:0007669"/>
    <property type="project" value="InterPro"/>
</dbReference>
<feature type="domain" description="VHS" evidence="2">
    <location>
        <begin position="234"/>
        <end position="351"/>
    </location>
</feature>
<evidence type="ECO:0000313" key="3">
    <source>
        <dbReference type="EMBL" id="EFI91375.1"/>
    </source>
</evidence>
<dbReference type="SMART" id="SM00288">
    <property type="entry name" value="VHS"/>
    <property type="match status" value="1"/>
</dbReference>
<name>D8QLN1_SCHCM</name>
<feature type="region of interest" description="Disordered" evidence="1">
    <location>
        <begin position="352"/>
        <end position="421"/>
    </location>
</feature>
<feature type="compositionally biased region" description="Low complexity" evidence="1">
    <location>
        <begin position="115"/>
        <end position="126"/>
    </location>
</feature>
<feature type="region of interest" description="Disordered" evidence="1">
    <location>
        <begin position="486"/>
        <end position="521"/>
    </location>
</feature>
<dbReference type="OrthoDB" id="10255964at2759"/>
<feature type="compositionally biased region" description="Basic and acidic residues" evidence="1">
    <location>
        <begin position="682"/>
        <end position="691"/>
    </location>
</feature>
<feature type="region of interest" description="Disordered" evidence="1">
    <location>
        <begin position="643"/>
        <end position="710"/>
    </location>
</feature>
<dbReference type="GO" id="GO:0051666">
    <property type="term" value="P:actin cortical patch localization"/>
    <property type="evidence" value="ECO:0007669"/>
    <property type="project" value="TreeGrafter"/>
</dbReference>
<dbReference type="CDD" id="cd16980">
    <property type="entry name" value="VHS_Lsb5"/>
    <property type="match status" value="1"/>
</dbReference>
<dbReference type="GO" id="GO:0030479">
    <property type="term" value="C:actin cortical patch"/>
    <property type="evidence" value="ECO:0007669"/>
    <property type="project" value="TreeGrafter"/>
</dbReference>
<keyword evidence="4" id="KW-1185">Reference proteome</keyword>
<dbReference type="Proteomes" id="UP000007431">
    <property type="component" value="Unassembled WGS sequence"/>
</dbReference>
<dbReference type="SUPFAM" id="SSF89009">
    <property type="entry name" value="GAT-like domain"/>
    <property type="match status" value="1"/>
</dbReference>
<feature type="compositionally biased region" description="Basic and acidic residues" evidence="1">
    <location>
        <begin position="35"/>
        <end position="44"/>
    </location>
</feature>
<evidence type="ECO:0000313" key="4">
    <source>
        <dbReference type="Proteomes" id="UP000007431"/>
    </source>
</evidence>
<dbReference type="GO" id="GO:0035091">
    <property type="term" value="F:phosphatidylinositol binding"/>
    <property type="evidence" value="ECO:0007669"/>
    <property type="project" value="InterPro"/>
</dbReference>
<sequence length="743" mass="82843">MKKLFARDKPKPARVAPGSRDIDVRPAPAPHRAARAADSHHQPDHAPAPPPHPYLPPEPVHRRPPRPSNEDENWEVVRQSQLLDEFTSPHAPALAPSRQSSHGSLPPGASPPVASPRSPSPYSVRSMQGAISMVSPPPVGSKEPPRDTTKIRKQPQAHGGAITNTLRALDPPSLERDEVTTQSEHSQSAPMPKEPEKKRGFWQPNLFGDRTKDTKREDDGELTRMIGYLTATSSEDWALVLEVCERASASDSLAKEAVRALRREFKYGEPPAQLAAARLWAILLRNSSETFIAQTTSRKFLDSLEDVLTSSRTSPVVRERLLDVVAAAAYASGRTKDGKNEGFRGLWRKVKPADKPDEGVPLDTEDVMFTPPSNGGRASQMGHPANYEAPPPTHSSPPSPQQVRYEVHHKKHKTPSHNRIIPPEEDMRRLFTECKIGQGNASLLSQAIMMRKPEDMKSDIIKEFYVKCRASQELIFAQIPWASANAERSRVQRDHEQPQSRTRKDSKASILTDTDSNTSEQTVEERLLAALLAANAELVEALNQYDDMKRIAQERKVEKRSRQETRMDRHVSLAPPPAAPHGPRSPSIQHHSRTPSPATPPHPPNSLANLPIHGQSHHHHNILDGVASLSIGRHTPVAIEIDEQCDTPIEPSSKPSAKALGKRRQEEPDASENAPNDDDEWEHSSDLYVRNEDEEDDEEKERERPWQRQPVHYVYDAVAERRAEQQRIAEQLKGTPALVNGVR</sequence>
<reference evidence="3 4" key="1">
    <citation type="journal article" date="2010" name="Nat. Biotechnol.">
        <title>Genome sequence of the model mushroom Schizophyllum commune.</title>
        <authorList>
            <person name="Ohm R.A."/>
            <person name="de Jong J.F."/>
            <person name="Lugones L.G."/>
            <person name="Aerts A."/>
            <person name="Kothe E."/>
            <person name="Stajich J.E."/>
            <person name="de Vries R.P."/>
            <person name="Record E."/>
            <person name="Levasseur A."/>
            <person name="Baker S.E."/>
            <person name="Bartholomew K.A."/>
            <person name="Coutinho P.M."/>
            <person name="Erdmann S."/>
            <person name="Fowler T.J."/>
            <person name="Gathman A.C."/>
            <person name="Lombard V."/>
            <person name="Henrissat B."/>
            <person name="Knabe N."/>
            <person name="Kuees U."/>
            <person name="Lilly W.W."/>
            <person name="Lindquist E."/>
            <person name="Lucas S."/>
            <person name="Magnuson J.K."/>
            <person name="Piumi F."/>
            <person name="Raudaskoski M."/>
            <person name="Salamov A."/>
            <person name="Schmutz J."/>
            <person name="Schwarze F.W.M.R."/>
            <person name="vanKuyk P.A."/>
            <person name="Horton J.S."/>
            <person name="Grigoriev I.V."/>
            <person name="Woesten H.A.B."/>
        </authorList>
    </citation>
    <scope>NUCLEOTIDE SEQUENCE [LARGE SCALE GENOMIC DNA]</scope>
    <source>
        <strain evidence="4">H4-8 / FGSC 9210</strain>
    </source>
</reference>
<accession>D8QLN1</accession>
<feature type="compositionally biased region" description="Basic and acidic residues" evidence="1">
    <location>
        <begin position="554"/>
        <end position="571"/>
    </location>
</feature>
<dbReference type="GO" id="GO:0043130">
    <property type="term" value="F:ubiquitin binding"/>
    <property type="evidence" value="ECO:0007669"/>
    <property type="project" value="InterPro"/>
</dbReference>
<dbReference type="Pfam" id="PF00790">
    <property type="entry name" value="VHS"/>
    <property type="match status" value="1"/>
</dbReference>
<dbReference type="PANTHER" id="PTHR47789">
    <property type="entry name" value="LAS SEVENTEEN-BINDING PROTEIN 5"/>
    <property type="match status" value="1"/>
</dbReference>
<dbReference type="GeneID" id="9596562"/>
<dbReference type="STRING" id="578458.D8QLN1"/>
<feature type="compositionally biased region" description="Pro residues" evidence="1">
    <location>
        <begin position="46"/>
        <end position="58"/>
    </location>
</feature>
<feature type="compositionally biased region" description="Basic and acidic residues" evidence="1">
    <location>
        <begin position="487"/>
        <end position="507"/>
    </location>
</feature>
<organism evidence="4">
    <name type="scientific">Schizophyllum commune (strain H4-8 / FGSC 9210)</name>
    <name type="common">Split gill fungus</name>
    <dbReference type="NCBI Taxonomy" id="578458"/>
    <lineage>
        <taxon>Eukaryota</taxon>
        <taxon>Fungi</taxon>
        <taxon>Dikarya</taxon>
        <taxon>Basidiomycota</taxon>
        <taxon>Agaricomycotina</taxon>
        <taxon>Agaricomycetes</taxon>
        <taxon>Agaricomycetidae</taxon>
        <taxon>Agaricales</taxon>
        <taxon>Schizophyllaceae</taxon>
        <taxon>Schizophyllum</taxon>
    </lineage>
</organism>
<dbReference type="AlphaFoldDB" id="D8QLN1"/>
<dbReference type="Gene3D" id="1.25.40.90">
    <property type="match status" value="1"/>
</dbReference>
<dbReference type="PANTHER" id="PTHR47789:SF2">
    <property type="entry name" value="VHS DOMAIN-CONTAINING PROTEIN"/>
    <property type="match status" value="1"/>
</dbReference>
<dbReference type="KEGG" id="scm:SCHCO_02521844"/>
<feature type="non-terminal residue" evidence="3">
    <location>
        <position position="743"/>
    </location>
</feature>
<gene>
    <name evidence="3" type="ORF">SCHCODRAFT_114752</name>
</gene>
<dbReference type="InParanoid" id="D8QLN1"/>
<dbReference type="RefSeq" id="XP_003026278.1">
    <property type="nucleotide sequence ID" value="XM_003026232.1"/>
</dbReference>
<evidence type="ECO:0000256" key="1">
    <source>
        <dbReference type="SAM" id="MobiDB-lite"/>
    </source>
</evidence>
<feature type="compositionally biased region" description="Polar residues" evidence="1">
    <location>
        <begin position="180"/>
        <end position="189"/>
    </location>
</feature>
<feature type="compositionally biased region" description="Pro residues" evidence="1">
    <location>
        <begin position="389"/>
        <end position="400"/>
    </location>
</feature>
<feature type="compositionally biased region" description="Basic residues" evidence="1">
    <location>
        <begin position="407"/>
        <end position="416"/>
    </location>
</feature>
<dbReference type="Gene3D" id="1.20.58.160">
    <property type="match status" value="1"/>
</dbReference>
<proteinExistence type="predicted"/>
<feature type="compositionally biased region" description="Basic and acidic residues" evidence="1">
    <location>
        <begin position="1"/>
        <end position="11"/>
    </location>
</feature>
<feature type="region of interest" description="Disordered" evidence="1">
    <location>
        <begin position="1"/>
        <end position="218"/>
    </location>
</feature>
<dbReference type="SUPFAM" id="SSF48464">
    <property type="entry name" value="ENTH/VHS domain"/>
    <property type="match status" value="1"/>
</dbReference>
<dbReference type="EMBL" id="GL377318">
    <property type="protein sequence ID" value="EFI91375.1"/>
    <property type="molecule type" value="Genomic_DNA"/>
</dbReference>
<protein>
    <recommendedName>
        <fullName evidence="2">VHS domain-containing protein</fullName>
    </recommendedName>
</protein>
<dbReference type="HOGENOM" id="CLU_010003_0_0_1"/>
<dbReference type="InterPro" id="IPR038425">
    <property type="entry name" value="GAT_sf"/>
</dbReference>
<dbReference type="InterPro" id="IPR045007">
    <property type="entry name" value="LSB5"/>
</dbReference>
<dbReference type="GO" id="GO:0006897">
    <property type="term" value="P:endocytosis"/>
    <property type="evidence" value="ECO:0007669"/>
    <property type="project" value="InterPro"/>
</dbReference>
<dbReference type="OMA" id="IPWAFAQ"/>
<dbReference type="PROSITE" id="PS50179">
    <property type="entry name" value="VHS"/>
    <property type="match status" value="1"/>
</dbReference>
<dbReference type="VEuPathDB" id="FungiDB:SCHCODRAFT_02521844"/>
<dbReference type="InterPro" id="IPR002014">
    <property type="entry name" value="VHS_dom"/>
</dbReference>
<feature type="compositionally biased region" description="Polar residues" evidence="1">
    <location>
        <begin position="509"/>
        <end position="521"/>
    </location>
</feature>
<dbReference type="eggNOG" id="ENOG502S1ZS">
    <property type="taxonomic scope" value="Eukaryota"/>
</dbReference>
<evidence type="ECO:0000259" key="2">
    <source>
        <dbReference type="PROSITE" id="PS50179"/>
    </source>
</evidence>
<feature type="compositionally biased region" description="Basic and acidic residues" evidence="1">
    <location>
        <begin position="209"/>
        <end position="218"/>
    </location>
</feature>
<dbReference type="InterPro" id="IPR008942">
    <property type="entry name" value="ENTH_VHS"/>
</dbReference>
<dbReference type="GO" id="GO:0007034">
    <property type="term" value="P:vacuolar transport"/>
    <property type="evidence" value="ECO:0007669"/>
    <property type="project" value="UniProtKB-ARBA"/>
</dbReference>
<feature type="region of interest" description="Disordered" evidence="1">
    <location>
        <begin position="554"/>
        <end position="617"/>
    </location>
</feature>